<evidence type="ECO:0000313" key="4">
    <source>
        <dbReference type="Proteomes" id="UP001419268"/>
    </source>
</evidence>
<organism evidence="3 4">
    <name type="scientific">Stephania cephalantha</name>
    <dbReference type="NCBI Taxonomy" id="152367"/>
    <lineage>
        <taxon>Eukaryota</taxon>
        <taxon>Viridiplantae</taxon>
        <taxon>Streptophyta</taxon>
        <taxon>Embryophyta</taxon>
        <taxon>Tracheophyta</taxon>
        <taxon>Spermatophyta</taxon>
        <taxon>Magnoliopsida</taxon>
        <taxon>Ranunculales</taxon>
        <taxon>Menispermaceae</taxon>
        <taxon>Menispermoideae</taxon>
        <taxon>Cissampelideae</taxon>
        <taxon>Stephania</taxon>
    </lineage>
</organism>
<accession>A0AAP0FD13</accession>
<evidence type="ECO:0000256" key="2">
    <source>
        <dbReference type="SAM" id="MobiDB-lite"/>
    </source>
</evidence>
<gene>
    <name evidence="3" type="ORF">Scep_022971</name>
</gene>
<dbReference type="GO" id="GO:0016567">
    <property type="term" value="P:protein ubiquitination"/>
    <property type="evidence" value="ECO:0007669"/>
    <property type="project" value="TreeGrafter"/>
</dbReference>
<comment type="caution">
    <text evidence="3">The sequence shown here is derived from an EMBL/GenBank/DDBJ whole genome shotgun (WGS) entry which is preliminary data.</text>
</comment>
<keyword evidence="4" id="KW-1185">Reference proteome</keyword>
<name>A0AAP0FD13_9MAGN</name>
<sequence>MDVAIRFHTPEELEEEEDEFKPKMADGENPNDLVNRWLMRGDERELMEARITHQEDNVNIEIENVRMNFEGIAVMESTGDEIWLENCPWYDYRFLGAAFESVGGVGGGEIFVPMLTLIIGFDPKSSTAISKRMIMGDVGATVYYNLKLRHPTLDLPIIYYDLARLIEPMLMLGISIGVAFNVIFADWMESQLSPRQKCTRSVVSEARHLINRVFHEDGCGHCFRSEELEEEDDEFKIFF</sequence>
<dbReference type="AlphaFoldDB" id="A0AAP0FD13"/>
<dbReference type="PANTHER" id="PTHR14255:SF1">
    <property type="entry name" value="SULFITE EXPORTER TAUE_SAFE FAMILY PROTEIN 3"/>
    <property type="match status" value="1"/>
</dbReference>
<dbReference type="GO" id="GO:0031464">
    <property type="term" value="C:Cul4A-RING E3 ubiquitin ligase complex"/>
    <property type="evidence" value="ECO:0007669"/>
    <property type="project" value="TreeGrafter"/>
</dbReference>
<proteinExistence type="inferred from homology"/>
<dbReference type="Proteomes" id="UP001419268">
    <property type="component" value="Unassembled WGS sequence"/>
</dbReference>
<dbReference type="PANTHER" id="PTHR14255">
    <property type="entry name" value="CEREBLON"/>
    <property type="match status" value="1"/>
</dbReference>
<protein>
    <submittedName>
        <fullName evidence="3">Uncharacterized protein</fullName>
    </submittedName>
</protein>
<evidence type="ECO:0000313" key="3">
    <source>
        <dbReference type="EMBL" id="KAK9106127.1"/>
    </source>
</evidence>
<comment type="similarity">
    <text evidence="1">Belongs to the 4-toluene sulfonate uptake permease (TSUP) (TC 2.A.102) family.</text>
</comment>
<feature type="region of interest" description="Disordered" evidence="2">
    <location>
        <begin position="1"/>
        <end position="26"/>
    </location>
</feature>
<reference evidence="3 4" key="1">
    <citation type="submission" date="2024-01" db="EMBL/GenBank/DDBJ databases">
        <title>Genome assemblies of Stephania.</title>
        <authorList>
            <person name="Yang L."/>
        </authorList>
    </citation>
    <scope>NUCLEOTIDE SEQUENCE [LARGE SCALE GENOMIC DNA]</scope>
    <source>
        <strain evidence="3">JXDWG</strain>
        <tissue evidence="3">Leaf</tissue>
    </source>
</reference>
<dbReference type="EMBL" id="JBBNAG010000009">
    <property type="protein sequence ID" value="KAK9106127.1"/>
    <property type="molecule type" value="Genomic_DNA"/>
</dbReference>
<evidence type="ECO:0000256" key="1">
    <source>
        <dbReference type="ARBA" id="ARBA00009142"/>
    </source>
</evidence>